<dbReference type="Gene3D" id="3.10.450.50">
    <property type="match status" value="1"/>
</dbReference>
<evidence type="ECO:0000313" key="3">
    <source>
        <dbReference type="Proteomes" id="UP000240912"/>
    </source>
</evidence>
<feature type="domain" description="SnoaL-like" evidence="1">
    <location>
        <begin position="22"/>
        <end position="138"/>
    </location>
</feature>
<organism evidence="2 3">
    <name type="scientific">Pedobacter yulinensis</name>
    <dbReference type="NCBI Taxonomy" id="2126353"/>
    <lineage>
        <taxon>Bacteria</taxon>
        <taxon>Pseudomonadati</taxon>
        <taxon>Bacteroidota</taxon>
        <taxon>Sphingobacteriia</taxon>
        <taxon>Sphingobacteriales</taxon>
        <taxon>Sphingobacteriaceae</taxon>
        <taxon>Pedobacter</taxon>
    </lineage>
</organism>
<gene>
    <name evidence="2" type="ORF">C7T94_08015</name>
</gene>
<dbReference type="InterPro" id="IPR037401">
    <property type="entry name" value="SnoaL-like"/>
</dbReference>
<dbReference type="Proteomes" id="UP000240912">
    <property type="component" value="Unassembled WGS sequence"/>
</dbReference>
<accession>A0A2T3HJI6</accession>
<dbReference type="InterPro" id="IPR032710">
    <property type="entry name" value="NTF2-like_dom_sf"/>
</dbReference>
<dbReference type="EMBL" id="PYLS01000005">
    <property type="protein sequence ID" value="PST82602.1"/>
    <property type="molecule type" value="Genomic_DNA"/>
</dbReference>
<dbReference type="Pfam" id="PF13474">
    <property type="entry name" value="SnoaL_3"/>
    <property type="match status" value="1"/>
</dbReference>
<dbReference type="AlphaFoldDB" id="A0A2T3HJI6"/>
<sequence>MASGYLISGQEPAAVLPPPLRVISEFYAGFNNRNIEAVAENWMQVNEAIAISPAGRVAFGWENIRTVYEWIFSRKASIRAQFCDYSLLMNDDLFYAVGTEKIEVCLGRESITASANITRMYKRRNDEWKQIHLHGSIAKADELLAYQAALEQL</sequence>
<evidence type="ECO:0000313" key="2">
    <source>
        <dbReference type="EMBL" id="PST82602.1"/>
    </source>
</evidence>
<comment type="caution">
    <text evidence="2">The sequence shown here is derived from an EMBL/GenBank/DDBJ whole genome shotgun (WGS) entry which is preliminary data.</text>
</comment>
<dbReference type="OrthoDB" id="8375282at2"/>
<protein>
    <recommendedName>
        <fullName evidence="1">SnoaL-like domain-containing protein</fullName>
    </recommendedName>
</protein>
<evidence type="ECO:0000259" key="1">
    <source>
        <dbReference type="Pfam" id="PF13474"/>
    </source>
</evidence>
<proteinExistence type="predicted"/>
<reference evidence="2 3" key="1">
    <citation type="submission" date="2018-03" db="EMBL/GenBank/DDBJ databases">
        <authorList>
            <person name="Keele B.F."/>
        </authorList>
    </citation>
    <scope>NUCLEOTIDE SEQUENCE [LARGE SCALE GENOMIC DNA]</scope>
    <source>
        <strain evidence="2 3">YL28-9</strain>
    </source>
</reference>
<name>A0A2T3HJI6_9SPHI</name>
<dbReference type="SUPFAM" id="SSF54427">
    <property type="entry name" value="NTF2-like"/>
    <property type="match status" value="1"/>
</dbReference>
<keyword evidence="3" id="KW-1185">Reference proteome</keyword>
<dbReference type="RefSeq" id="WP_107214861.1">
    <property type="nucleotide sequence ID" value="NZ_KZ686269.1"/>
</dbReference>